<name>A0ABZ2CQL1_9BACI</name>
<sequence>MNKDKEKVLESILWSIALPGFAQLLNGKLVKGVLFIGLEFLINVLAKFNQAILLSFHGETIKAIETINYQWLMFYPCLYFFAMWDAYKDSIEKTSPFTYLPFVFSAYFVTVGLILSPKLTIFGKIWGPVWLPMSFVIPGVIIGFILKKILQFFSNKSLTDH</sequence>
<keyword evidence="1" id="KW-1133">Transmembrane helix</keyword>
<dbReference type="Proteomes" id="UP001357223">
    <property type="component" value="Chromosome"/>
</dbReference>
<dbReference type="RefSeq" id="WP_338453120.1">
    <property type="nucleotide sequence ID" value="NZ_CP137640.1"/>
</dbReference>
<keyword evidence="3" id="KW-1185">Reference proteome</keyword>
<evidence type="ECO:0000256" key="1">
    <source>
        <dbReference type="SAM" id="Phobius"/>
    </source>
</evidence>
<gene>
    <name evidence="2" type="ORF">R4Z09_15350</name>
</gene>
<organism evidence="2 3">
    <name type="scientific">Niallia oryzisoli</name>
    <dbReference type="NCBI Taxonomy" id="1737571"/>
    <lineage>
        <taxon>Bacteria</taxon>
        <taxon>Bacillati</taxon>
        <taxon>Bacillota</taxon>
        <taxon>Bacilli</taxon>
        <taxon>Bacillales</taxon>
        <taxon>Bacillaceae</taxon>
        <taxon>Niallia</taxon>
    </lineage>
</organism>
<reference evidence="2 3" key="1">
    <citation type="submission" date="2023-10" db="EMBL/GenBank/DDBJ databases">
        <title>Niallia locisalis sp.nov. isolated from a salt pond sample.</title>
        <authorList>
            <person name="Li X.-J."/>
            <person name="Dong L."/>
        </authorList>
    </citation>
    <scope>NUCLEOTIDE SEQUENCE [LARGE SCALE GENOMIC DNA]</scope>
    <source>
        <strain evidence="2 3">DSM 29761</strain>
    </source>
</reference>
<accession>A0ABZ2CQL1</accession>
<keyword evidence="1" id="KW-0472">Membrane</keyword>
<evidence type="ECO:0000313" key="3">
    <source>
        <dbReference type="Proteomes" id="UP001357223"/>
    </source>
</evidence>
<protein>
    <submittedName>
        <fullName evidence="2">Uncharacterized protein</fullName>
    </submittedName>
</protein>
<proteinExistence type="predicted"/>
<feature type="transmembrane region" description="Helical" evidence="1">
    <location>
        <begin position="33"/>
        <end position="57"/>
    </location>
</feature>
<evidence type="ECO:0000313" key="2">
    <source>
        <dbReference type="EMBL" id="WVX84247.1"/>
    </source>
</evidence>
<feature type="transmembrane region" description="Helical" evidence="1">
    <location>
        <begin position="69"/>
        <end position="87"/>
    </location>
</feature>
<feature type="transmembrane region" description="Helical" evidence="1">
    <location>
        <begin position="125"/>
        <end position="146"/>
    </location>
</feature>
<feature type="transmembrane region" description="Helical" evidence="1">
    <location>
        <begin position="99"/>
        <end position="119"/>
    </location>
</feature>
<keyword evidence="1" id="KW-0812">Transmembrane</keyword>
<dbReference type="EMBL" id="CP137640">
    <property type="protein sequence ID" value="WVX84247.1"/>
    <property type="molecule type" value="Genomic_DNA"/>
</dbReference>